<name>A0AAV6K4W9_9ERIC</name>
<feature type="compositionally biased region" description="Basic and acidic residues" evidence="1">
    <location>
        <begin position="106"/>
        <end position="127"/>
    </location>
</feature>
<accession>A0AAV6K4W9</accession>
<feature type="compositionally biased region" description="Basic residues" evidence="1">
    <location>
        <begin position="131"/>
        <end position="141"/>
    </location>
</feature>
<feature type="compositionally biased region" description="Basic and acidic residues" evidence="1">
    <location>
        <begin position="12"/>
        <end position="26"/>
    </location>
</feature>
<dbReference type="Proteomes" id="UP000823749">
    <property type="component" value="Chromosome 5"/>
</dbReference>
<proteinExistence type="predicted"/>
<keyword evidence="3" id="KW-1185">Reference proteome</keyword>
<comment type="caution">
    <text evidence="2">The sequence shown here is derived from an EMBL/GenBank/DDBJ whole genome shotgun (WGS) entry which is preliminary data.</text>
</comment>
<evidence type="ECO:0000313" key="2">
    <source>
        <dbReference type="EMBL" id="KAG5547415.1"/>
    </source>
</evidence>
<gene>
    <name evidence="2" type="ORF">RHGRI_013190</name>
</gene>
<dbReference type="AlphaFoldDB" id="A0AAV6K4W9"/>
<organism evidence="2 3">
    <name type="scientific">Rhododendron griersonianum</name>
    <dbReference type="NCBI Taxonomy" id="479676"/>
    <lineage>
        <taxon>Eukaryota</taxon>
        <taxon>Viridiplantae</taxon>
        <taxon>Streptophyta</taxon>
        <taxon>Embryophyta</taxon>
        <taxon>Tracheophyta</taxon>
        <taxon>Spermatophyta</taxon>
        <taxon>Magnoliopsida</taxon>
        <taxon>eudicotyledons</taxon>
        <taxon>Gunneridae</taxon>
        <taxon>Pentapetalae</taxon>
        <taxon>asterids</taxon>
        <taxon>Ericales</taxon>
        <taxon>Ericaceae</taxon>
        <taxon>Ericoideae</taxon>
        <taxon>Rhodoreae</taxon>
        <taxon>Rhododendron</taxon>
    </lineage>
</organism>
<evidence type="ECO:0000313" key="3">
    <source>
        <dbReference type="Proteomes" id="UP000823749"/>
    </source>
</evidence>
<feature type="compositionally biased region" description="Basic residues" evidence="1">
    <location>
        <begin position="27"/>
        <end position="39"/>
    </location>
</feature>
<feature type="region of interest" description="Disordered" evidence="1">
    <location>
        <begin position="1"/>
        <end position="159"/>
    </location>
</feature>
<feature type="compositionally biased region" description="Gly residues" evidence="1">
    <location>
        <begin position="41"/>
        <end position="99"/>
    </location>
</feature>
<sequence>MMETFSGARGNEALEEHAKAGQDSSHERRRLRDHFRLLKGFKGGLGGSTSLGKVGGSGGGGGGGASRGGGSGGGVGGGGKGGVMGGGKAGGGGGKGSVSGKGKTLKVKEVKEIREKEAKEVKVEAEGTKSSSHHRNRRGRHSSSQWNSGRHKRNEIRCSEGPCSHLPRTLDKSHCRAFNSSSCLPTMILPNLEI</sequence>
<protein>
    <submittedName>
        <fullName evidence="2">Uncharacterized protein</fullName>
    </submittedName>
</protein>
<evidence type="ECO:0000256" key="1">
    <source>
        <dbReference type="SAM" id="MobiDB-lite"/>
    </source>
</evidence>
<reference evidence="2" key="1">
    <citation type="submission" date="2020-08" db="EMBL/GenBank/DDBJ databases">
        <title>Plant Genome Project.</title>
        <authorList>
            <person name="Zhang R.-G."/>
        </authorList>
    </citation>
    <scope>NUCLEOTIDE SEQUENCE</scope>
    <source>
        <strain evidence="2">WSP0</strain>
        <tissue evidence="2">Leaf</tissue>
    </source>
</reference>
<dbReference type="EMBL" id="JACTNZ010000005">
    <property type="protein sequence ID" value="KAG5547415.1"/>
    <property type="molecule type" value="Genomic_DNA"/>
</dbReference>